<dbReference type="SUPFAM" id="SSF46689">
    <property type="entry name" value="Homeodomain-like"/>
    <property type="match status" value="1"/>
</dbReference>
<dbReference type="PANTHER" id="PTHR30055">
    <property type="entry name" value="HTH-TYPE TRANSCRIPTIONAL REGULATOR RUTR"/>
    <property type="match status" value="1"/>
</dbReference>
<gene>
    <name evidence="4" type="ORF">ACFSGX_05170</name>
</gene>
<dbReference type="Gene3D" id="1.10.357.10">
    <property type="entry name" value="Tetracycline Repressor, domain 2"/>
    <property type="match status" value="1"/>
</dbReference>
<dbReference type="Pfam" id="PF00440">
    <property type="entry name" value="TetR_N"/>
    <property type="match status" value="1"/>
</dbReference>
<dbReference type="PROSITE" id="PS50977">
    <property type="entry name" value="HTH_TETR_2"/>
    <property type="match status" value="1"/>
</dbReference>
<keyword evidence="5" id="KW-1185">Reference proteome</keyword>
<name>A0ABW4TW60_9SPHN</name>
<dbReference type="Pfam" id="PF14246">
    <property type="entry name" value="TetR_C_7"/>
    <property type="match status" value="1"/>
</dbReference>
<feature type="domain" description="HTH tetR-type" evidence="3">
    <location>
        <begin position="15"/>
        <end position="75"/>
    </location>
</feature>
<dbReference type="PANTHER" id="PTHR30055:SF119">
    <property type="entry name" value="NALC"/>
    <property type="match status" value="1"/>
</dbReference>
<evidence type="ECO:0000259" key="3">
    <source>
        <dbReference type="PROSITE" id="PS50977"/>
    </source>
</evidence>
<dbReference type="InterPro" id="IPR001647">
    <property type="entry name" value="HTH_TetR"/>
</dbReference>
<dbReference type="RefSeq" id="WP_380927975.1">
    <property type="nucleotide sequence ID" value="NZ_JBHUGS010000001.1"/>
</dbReference>
<protein>
    <submittedName>
        <fullName evidence="4">TetR/AcrR family transcriptional regulator</fullName>
    </submittedName>
</protein>
<dbReference type="PRINTS" id="PR00455">
    <property type="entry name" value="HTHTETR"/>
</dbReference>
<proteinExistence type="predicted"/>
<dbReference type="InterPro" id="IPR039536">
    <property type="entry name" value="TetR_C_Proteobacteria"/>
</dbReference>
<dbReference type="SUPFAM" id="SSF48498">
    <property type="entry name" value="Tetracyclin repressor-like, C-terminal domain"/>
    <property type="match status" value="1"/>
</dbReference>
<dbReference type="InterPro" id="IPR009057">
    <property type="entry name" value="Homeodomain-like_sf"/>
</dbReference>
<dbReference type="EMBL" id="JBHUGS010000001">
    <property type="protein sequence ID" value="MFD1950155.1"/>
    <property type="molecule type" value="Genomic_DNA"/>
</dbReference>
<evidence type="ECO:0000313" key="4">
    <source>
        <dbReference type="EMBL" id="MFD1950155.1"/>
    </source>
</evidence>
<feature type="DNA-binding region" description="H-T-H motif" evidence="2">
    <location>
        <begin position="38"/>
        <end position="57"/>
    </location>
</feature>
<evidence type="ECO:0000256" key="2">
    <source>
        <dbReference type="PROSITE-ProRule" id="PRU00335"/>
    </source>
</evidence>
<dbReference type="InterPro" id="IPR050109">
    <property type="entry name" value="HTH-type_TetR-like_transc_reg"/>
</dbReference>
<reference evidence="5" key="1">
    <citation type="journal article" date="2019" name="Int. J. Syst. Evol. Microbiol.">
        <title>The Global Catalogue of Microorganisms (GCM) 10K type strain sequencing project: providing services to taxonomists for standard genome sequencing and annotation.</title>
        <authorList>
            <consortium name="The Broad Institute Genomics Platform"/>
            <consortium name="The Broad Institute Genome Sequencing Center for Infectious Disease"/>
            <person name="Wu L."/>
            <person name="Ma J."/>
        </authorList>
    </citation>
    <scope>NUCLEOTIDE SEQUENCE [LARGE SCALE GENOMIC DNA]</scope>
    <source>
        <strain evidence="5">CGMCC 1.12702</strain>
    </source>
</reference>
<dbReference type="Proteomes" id="UP001597400">
    <property type="component" value="Unassembled WGS sequence"/>
</dbReference>
<comment type="caution">
    <text evidence="4">The sequence shown here is derived from an EMBL/GenBank/DDBJ whole genome shotgun (WGS) entry which is preliminary data.</text>
</comment>
<dbReference type="Gene3D" id="1.10.10.60">
    <property type="entry name" value="Homeodomain-like"/>
    <property type="match status" value="1"/>
</dbReference>
<dbReference type="InterPro" id="IPR036271">
    <property type="entry name" value="Tet_transcr_reg_TetR-rel_C_sf"/>
</dbReference>
<organism evidence="4 5">
    <name type="scientific">Sphingomonas arantia</name>
    <dbReference type="NCBI Taxonomy" id="1460676"/>
    <lineage>
        <taxon>Bacteria</taxon>
        <taxon>Pseudomonadati</taxon>
        <taxon>Pseudomonadota</taxon>
        <taxon>Alphaproteobacteria</taxon>
        <taxon>Sphingomonadales</taxon>
        <taxon>Sphingomonadaceae</taxon>
        <taxon>Sphingomonas</taxon>
    </lineage>
</organism>
<keyword evidence="1 2" id="KW-0238">DNA-binding</keyword>
<sequence>MGTADEHTPEIGRRERRAEAMIAAARELFLERGFDAVSLTQIVRRSGGSLSTLYDLFGNKQGLLGAVVDAERFDGIGRLRAILSKDGPPVDVLMEAASHLMTLMADQRFVDLIRLVMSEALTSPEFAARVYAGSNRPLKDEFAALFRRWNEEGRAQVPAPELSAHIFNSLFFQAPQLRAIFGDDDATPPCDRQAMLRHGVTMFLAGAAVPVPA</sequence>
<evidence type="ECO:0000313" key="5">
    <source>
        <dbReference type="Proteomes" id="UP001597400"/>
    </source>
</evidence>
<evidence type="ECO:0000256" key="1">
    <source>
        <dbReference type="ARBA" id="ARBA00023125"/>
    </source>
</evidence>
<accession>A0ABW4TW60</accession>